<sequence length="82" mass="9640">MLLLTRKNRIKELCKSSGMTIEELANQLFVSSSTVSQWANGKRPPFDSTKWKEIADIFNVRIDYVMGLDRIDPEHYYEEKEK</sequence>
<proteinExistence type="predicted"/>
<reference evidence="4" key="1">
    <citation type="submission" date="2015-10" db="EMBL/GenBank/DDBJ databases">
        <authorList>
            <person name="Crossman L.C."/>
        </authorList>
    </citation>
    <scope>NUCLEOTIDE SEQUENCE [LARGE SCALE GENOMIC DNA]</scope>
    <source>
        <strain evidence="4">20-2</strain>
    </source>
</reference>
<dbReference type="AlphaFoldDB" id="A0A0U5JQV6"/>
<dbReference type="EMBL" id="LN887529">
    <property type="protein sequence ID" value="CUR40274.1"/>
    <property type="molecule type" value="Genomic_DNA"/>
</dbReference>
<dbReference type="CDD" id="cd00093">
    <property type="entry name" value="HTH_XRE"/>
    <property type="match status" value="1"/>
</dbReference>
<feature type="domain" description="HTH cro/C1-type" evidence="2">
    <location>
        <begin position="10"/>
        <end position="65"/>
    </location>
</feature>
<name>A0A0U5JQV6_LIMRT</name>
<dbReference type="Proteomes" id="UP000235484">
    <property type="component" value="Unassembled WGS sequence"/>
</dbReference>
<protein>
    <recommendedName>
        <fullName evidence="2">HTH cro/C1-type domain-containing protein</fullName>
    </recommendedName>
</protein>
<dbReference type="SUPFAM" id="SSF47413">
    <property type="entry name" value="lambda repressor-like DNA-binding domains"/>
    <property type="match status" value="1"/>
</dbReference>
<evidence type="ECO:0000313" key="3">
    <source>
        <dbReference type="EMBL" id="CUR40274.1"/>
    </source>
</evidence>
<keyword evidence="1" id="KW-0238">DNA-binding</keyword>
<dbReference type="Pfam" id="PF01381">
    <property type="entry name" value="HTH_3"/>
    <property type="match status" value="1"/>
</dbReference>
<dbReference type="RefSeq" id="WP_102815926.1">
    <property type="nucleotide sequence ID" value="NZ_LN887529.1"/>
</dbReference>
<dbReference type="PANTHER" id="PTHR46558:SF11">
    <property type="entry name" value="HTH-TYPE TRANSCRIPTIONAL REGULATOR XRE"/>
    <property type="match status" value="1"/>
</dbReference>
<dbReference type="GO" id="GO:0003677">
    <property type="term" value="F:DNA binding"/>
    <property type="evidence" value="ECO:0007669"/>
    <property type="project" value="UniProtKB-KW"/>
</dbReference>
<dbReference type="PANTHER" id="PTHR46558">
    <property type="entry name" value="TRACRIPTIONAL REGULATORY PROTEIN-RELATED-RELATED"/>
    <property type="match status" value="1"/>
</dbReference>
<evidence type="ECO:0000259" key="2">
    <source>
        <dbReference type="PROSITE" id="PS50943"/>
    </source>
</evidence>
<dbReference type="Gene3D" id="1.10.260.40">
    <property type="entry name" value="lambda repressor-like DNA-binding domains"/>
    <property type="match status" value="1"/>
</dbReference>
<organism evidence="3 4">
    <name type="scientific">Limosilactobacillus reuteri</name>
    <name type="common">Lactobacillus reuteri</name>
    <dbReference type="NCBI Taxonomy" id="1598"/>
    <lineage>
        <taxon>Bacteria</taxon>
        <taxon>Bacillati</taxon>
        <taxon>Bacillota</taxon>
        <taxon>Bacilli</taxon>
        <taxon>Lactobacillales</taxon>
        <taxon>Lactobacillaceae</taxon>
        <taxon>Limosilactobacillus</taxon>
    </lineage>
</organism>
<dbReference type="InterPro" id="IPR001387">
    <property type="entry name" value="Cro/C1-type_HTH"/>
</dbReference>
<dbReference type="SMART" id="SM00530">
    <property type="entry name" value="HTH_XRE"/>
    <property type="match status" value="1"/>
</dbReference>
<evidence type="ECO:0000256" key="1">
    <source>
        <dbReference type="ARBA" id="ARBA00023125"/>
    </source>
</evidence>
<dbReference type="InterPro" id="IPR010982">
    <property type="entry name" value="Lambda_DNA-bd_dom_sf"/>
</dbReference>
<gene>
    <name evidence="3" type="ORF">LRLP16767_LR202_00332</name>
</gene>
<evidence type="ECO:0000313" key="4">
    <source>
        <dbReference type="Proteomes" id="UP000235484"/>
    </source>
</evidence>
<accession>A0A0U5JQV6</accession>
<dbReference type="PROSITE" id="PS50943">
    <property type="entry name" value="HTH_CROC1"/>
    <property type="match status" value="1"/>
</dbReference>